<name>A0A5S4UXJ8_9MICO</name>
<proteinExistence type="predicted"/>
<dbReference type="EMBL" id="VSSB01000002">
    <property type="protein sequence ID" value="TYL50409.1"/>
    <property type="molecule type" value="Genomic_DNA"/>
</dbReference>
<feature type="compositionally biased region" description="Low complexity" evidence="1">
    <location>
        <begin position="147"/>
        <end position="157"/>
    </location>
</feature>
<protein>
    <recommendedName>
        <fullName evidence="4">Helix-turn-helix domain-containing protein</fullName>
    </recommendedName>
</protein>
<gene>
    <name evidence="2" type="ORF">FYC51_14475</name>
</gene>
<dbReference type="RefSeq" id="WP_148734510.1">
    <property type="nucleotide sequence ID" value="NZ_VSSB01000002.1"/>
</dbReference>
<dbReference type="AlphaFoldDB" id="A0A5S4UXJ8"/>
<feature type="region of interest" description="Disordered" evidence="1">
    <location>
        <begin position="189"/>
        <end position="238"/>
    </location>
</feature>
<feature type="region of interest" description="Disordered" evidence="1">
    <location>
        <begin position="120"/>
        <end position="167"/>
    </location>
</feature>
<evidence type="ECO:0000256" key="1">
    <source>
        <dbReference type="SAM" id="MobiDB-lite"/>
    </source>
</evidence>
<evidence type="ECO:0008006" key="4">
    <source>
        <dbReference type="Google" id="ProtNLM"/>
    </source>
</evidence>
<sequence>MRRETEFVRPELAFERDFLQVRNWWVQDKRIVGNPASIFFYLLSHRADFRVTQSKVMRDLGLGKDAYLAARRKLQAAGYLEVVVHRYAPGEVDENGAPIGGQKWTELIVCDPEPPAELRALVDRRPVESGGERMKPPALADNPPRPAESVEASQSEASAEKPPWPSPLESAAAEYEEIPRDHWAEALAEHPAPGHPPLKQDQVKQHSSSSVLKVTTDGRDVEAAAAPPDEDTGGAWFDQGTADRLARLDARLDLRELVDRLNRSHPNVAVELIDLPRAVDDVLGAAPRRVGNPVAYVASSLAAEPWRWVRTDAVDGLGFVATNSSAQPQREARRPPTVAECTAAGHRWIGEFDECCARCGIDRPNWRDDRDVALAGRATATEGVRR</sequence>
<dbReference type="Proteomes" id="UP000325243">
    <property type="component" value="Unassembled WGS sequence"/>
</dbReference>
<keyword evidence="3" id="KW-1185">Reference proteome</keyword>
<comment type="caution">
    <text evidence="2">The sequence shown here is derived from an EMBL/GenBank/DDBJ whole genome shotgun (WGS) entry which is preliminary data.</text>
</comment>
<organism evidence="2 3">
    <name type="scientific">Agromyces mariniharenae</name>
    <dbReference type="NCBI Taxonomy" id="2604423"/>
    <lineage>
        <taxon>Bacteria</taxon>
        <taxon>Bacillati</taxon>
        <taxon>Actinomycetota</taxon>
        <taxon>Actinomycetes</taxon>
        <taxon>Micrococcales</taxon>
        <taxon>Microbacteriaceae</taxon>
        <taxon>Agromyces</taxon>
    </lineage>
</organism>
<evidence type="ECO:0000313" key="2">
    <source>
        <dbReference type="EMBL" id="TYL50409.1"/>
    </source>
</evidence>
<evidence type="ECO:0000313" key="3">
    <source>
        <dbReference type="Proteomes" id="UP000325243"/>
    </source>
</evidence>
<accession>A0A5S4UXJ8</accession>
<reference evidence="2 3" key="1">
    <citation type="submission" date="2019-08" db="EMBL/GenBank/DDBJ databases">
        <authorList>
            <person name="Hu J."/>
        </authorList>
    </citation>
    <scope>NUCLEOTIDE SEQUENCE [LARGE SCALE GENOMIC DNA]</scope>
    <source>
        <strain evidence="2 3">NEAU-184</strain>
    </source>
</reference>
<feature type="compositionally biased region" description="Basic and acidic residues" evidence="1">
    <location>
        <begin position="120"/>
        <end position="135"/>
    </location>
</feature>